<accession>A0A382RYM6</accession>
<name>A0A382RYM6_9ZZZZ</name>
<evidence type="ECO:0000313" key="1">
    <source>
        <dbReference type="EMBL" id="SVD01751.1"/>
    </source>
</evidence>
<feature type="non-terminal residue" evidence="1">
    <location>
        <position position="1"/>
    </location>
</feature>
<feature type="non-terminal residue" evidence="1">
    <location>
        <position position="317"/>
    </location>
</feature>
<gene>
    <name evidence="1" type="ORF">METZ01_LOCUS354605</name>
</gene>
<reference evidence="1" key="1">
    <citation type="submission" date="2018-05" db="EMBL/GenBank/DDBJ databases">
        <authorList>
            <person name="Lanie J.A."/>
            <person name="Ng W.-L."/>
            <person name="Kazmierczak K.M."/>
            <person name="Andrzejewski T.M."/>
            <person name="Davidsen T.M."/>
            <person name="Wayne K.J."/>
            <person name="Tettelin H."/>
            <person name="Glass J.I."/>
            <person name="Rusch D."/>
            <person name="Podicherti R."/>
            <person name="Tsui H.-C.T."/>
            <person name="Winkler M.E."/>
        </authorList>
    </citation>
    <scope>NUCLEOTIDE SEQUENCE</scope>
</reference>
<dbReference type="EMBL" id="UINC01124535">
    <property type="protein sequence ID" value="SVD01751.1"/>
    <property type="molecule type" value="Genomic_DNA"/>
</dbReference>
<protein>
    <submittedName>
        <fullName evidence="1">Uncharacterized protein</fullName>
    </submittedName>
</protein>
<proteinExistence type="predicted"/>
<sequence length="317" mass="35843">EGKLVLDNQGKSVFALGQEASLTIPANSCKLLELKRATKATKPILVGMSGHTQLIKNQLLITGIKGKPGHVYPIRVRLSEPASVKKVKINGVRQDFSVTDSEVRLDVQFKGNAYPRELDHWIKPDGSIFEFPYHNKQESLKIKTKFRINKDVVQLLEKARPKNFGEMSEKIAAWQVSEKYDYSYHNFTCSRPERLWLIIPFTLQKVSDVKVSINSIDVGDLLMNDTTGHSFYMDITDLIGYGVDNEIELFMQEMNENEFMGPFLMYPGEELTGDVLSKPKDIDMRVIYNKSLISPGPPRYIKGANRPVISDATVMGN</sequence>
<organism evidence="1">
    <name type="scientific">marine metagenome</name>
    <dbReference type="NCBI Taxonomy" id="408172"/>
    <lineage>
        <taxon>unclassified sequences</taxon>
        <taxon>metagenomes</taxon>
        <taxon>ecological metagenomes</taxon>
    </lineage>
</organism>
<dbReference type="AlphaFoldDB" id="A0A382RYM6"/>